<proteinExistence type="predicted"/>
<evidence type="ECO:0000313" key="1">
    <source>
        <dbReference type="EMBL" id="SIS59077.1"/>
    </source>
</evidence>
<sequence>MYKSCGVKAGTLESYSKQYPYVAQVLAAVPKVGKYTYPIVFFSNVTIGLKSKL</sequence>
<name>A0A173MLW4_9BACT</name>
<organism evidence="1 2">
    <name type="scientific">Filimonas lacunae</name>
    <dbReference type="NCBI Taxonomy" id="477680"/>
    <lineage>
        <taxon>Bacteria</taxon>
        <taxon>Pseudomonadati</taxon>
        <taxon>Bacteroidota</taxon>
        <taxon>Chitinophagia</taxon>
        <taxon>Chitinophagales</taxon>
        <taxon>Chitinophagaceae</taxon>
        <taxon>Filimonas</taxon>
    </lineage>
</organism>
<evidence type="ECO:0000313" key="2">
    <source>
        <dbReference type="Proteomes" id="UP000186917"/>
    </source>
</evidence>
<gene>
    <name evidence="1" type="ORF">SAMN05421788_101102</name>
</gene>
<dbReference type="EMBL" id="FTOR01000001">
    <property type="protein sequence ID" value="SIS59077.1"/>
    <property type="molecule type" value="Genomic_DNA"/>
</dbReference>
<dbReference type="AlphaFoldDB" id="A0A173MLW4"/>
<protein>
    <submittedName>
        <fullName evidence="1">Uncharacterized protein</fullName>
    </submittedName>
</protein>
<accession>A0A173MLW4</accession>
<keyword evidence="2" id="KW-1185">Reference proteome</keyword>
<dbReference type="Proteomes" id="UP000186917">
    <property type="component" value="Unassembled WGS sequence"/>
</dbReference>
<reference evidence="2" key="1">
    <citation type="submission" date="2017-01" db="EMBL/GenBank/DDBJ databases">
        <authorList>
            <person name="Varghese N."/>
            <person name="Submissions S."/>
        </authorList>
    </citation>
    <scope>NUCLEOTIDE SEQUENCE [LARGE SCALE GENOMIC DNA]</scope>
    <source>
        <strain evidence="2">DSM 21054</strain>
    </source>
</reference>
<dbReference type="KEGG" id="fln:FLA_4690"/>